<dbReference type="STRING" id="6290.A0A158QQR9"/>
<reference evidence="10 11" key="2">
    <citation type="submission" date="2018-11" db="EMBL/GenBank/DDBJ databases">
        <authorList>
            <consortium name="Pathogen Informatics"/>
        </authorList>
    </citation>
    <scope>NUCLEOTIDE SEQUENCE [LARGE SCALE GENOMIC DNA]</scope>
    <source>
        <strain evidence="10 11">MHpl1</strain>
    </source>
</reference>
<evidence type="ECO:0000256" key="3">
    <source>
        <dbReference type="ARBA" id="ARBA00012646"/>
    </source>
</evidence>
<dbReference type="CDD" id="cd07061">
    <property type="entry name" value="HP_HAP_like"/>
    <property type="match status" value="1"/>
</dbReference>
<dbReference type="GO" id="GO:0003993">
    <property type="term" value="F:acid phosphatase activity"/>
    <property type="evidence" value="ECO:0007669"/>
    <property type="project" value="UniProtKB-EC"/>
</dbReference>
<dbReference type="Pfam" id="PF00328">
    <property type="entry name" value="His_Phos_2"/>
    <property type="match status" value="1"/>
</dbReference>
<comment type="catalytic activity">
    <reaction evidence="1">
        <text>a phosphate monoester + H2O = an alcohol + phosphate</text>
        <dbReference type="Rhea" id="RHEA:15017"/>
        <dbReference type="ChEBI" id="CHEBI:15377"/>
        <dbReference type="ChEBI" id="CHEBI:30879"/>
        <dbReference type="ChEBI" id="CHEBI:43474"/>
        <dbReference type="ChEBI" id="CHEBI:67140"/>
        <dbReference type="EC" id="3.1.3.2"/>
    </reaction>
</comment>
<accession>A0A158QQR9</accession>
<evidence type="ECO:0000256" key="9">
    <source>
        <dbReference type="SAM" id="Phobius"/>
    </source>
</evidence>
<evidence type="ECO:0000313" key="11">
    <source>
        <dbReference type="Proteomes" id="UP000268014"/>
    </source>
</evidence>
<keyword evidence="5" id="KW-0378">Hydrolase</keyword>
<keyword evidence="4" id="KW-0732">Signal</keyword>
<feature type="compositionally biased region" description="Basic and acidic residues" evidence="8">
    <location>
        <begin position="1"/>
        <end position="41"/>
    </location>
</feature>
<keyword evidence="7" id="KW-0325">Glycoprotein</keyword>
<evidence type="ECO:0000256" key="5">
    <source>
        <dbReference type="ARBA" id="ARBA00022801"/>
    </source>
</evidence>
<evidence type="ECO:0000256" key="1">
    <source>
        <dbReference type="ARBA" id="ARBA00000032"/>
    </source>
</evidence>
<feature type="region of interest" description="Disordered" evidence="8">
    <location>
        <begin position="1"/>
        <end position="43"/>
    </location>
</feature>
<keyword evidence="9" id="KW-0472">Membrane</keyword>
<dbReference type="EC" id="3.1.3.2" evidence="3"/>
<dbReference type="Proteomes" id="UP000268014">
    <property type="component" value="Unassembled WGS sequence"/>
</dbReference>
<dbReference type="OMA" id="LIMAFME"/>
<organism evidence="12">
    <name type="scientific">Haemonchus placei</name>
    <name type="common">Barber's pole worm</name>
    <dbReference type="NCBI Taxonomy" id="6290"/>
    <lineage>
        <taxon>Eukaryota</taxon>
        <taxon>Metazoa</taxon>
        <taxon>Ecdysozoa</taxon>
        <taxon>Nematoda</taxon>
        <taxon>Chromadorea</taxon>
        <taxon>Rhabditida</taxon>
        <taxon>Rhabditina</taxon>
        <taxon>Rhabditomorpha</taxon>
        <taxon>Strongyloidea</taxon>
        <taxon>Trichostrongylidae</taxon>
        <taxon>Haemonchus</taxon>
    </lineage>
</organism>
<reference evidence="12" key="1">
    <citation type="submission" date="2016-04" db="UniProtKB">
        <authorList>
            <consortium name="WormBaseParasite"/>
        </authorList>
    </citation>
    <scope>IDENTIFICATION</scope>
</reference>
<proteinExistence type="inferred from homology"/>
<dbReference type="OrthoDB" id="258392at2759"/>
<keyword evidence="11" id="KW-1185">Reference proteome</keyword>
<evidence type="ECO:0000313" key="10">
    <source>
        <dbReference type="EMBL" id="VDO57335.1"/>
    </source>
</evidence>
<evidence type="ECO:0000256" key="2">
    <source>
        <dbReference type="ARBA" id="ARBA00005375"/>
    </source>
</evidence>
<evidence type="ECO:0000256" key="8">
    <source>
        <dbReference type="SAM" id="MobiDB-lite"/>
    </source>
</evidence>
<dbReference type="Gene3D" id="3.40.50.1240">
    <property type="entry name" value="Phosphoglycerate mutase-like"/>
    <property type="match status" value="1"/>
</dbReference>
<keyword evidence="9" id="KW-0812">Transmembrane</keyword>
<evidence type="ECO:0000256" key="4">
    <source>
        <dbReference type="ARBA" id="ARBA00022729"/>
    </source>
</evidence>
<dbReference type="PANTHER" id="PTHR11567:SF211">
    <property type="entry name" value="PROSTATIC ACID PHOSPHATASE"/>
    <property type="match status" value="1"/>
</dbReference>
<sequence>MDEPEQKQEPEKKRSKTSKERTSKEKISKSKESVTSKESIQKKKKKGGTNRMLVVFVGLLLLVVLAGVGYFVLFVLIEEKTPERTSSPEPTKPKGLVSAIILFHHGARAPLSTNQTILAKFPLGAGELTEGGIDDSFKLGQFLGERYVQTGFLRSPPLPAEIYFRSRSINPSLMSAALVGSGMWAAPKDPEFTAVPIYGQEKNDRIFTHLQHCRLEKKRLSDRCGKAPPEFESWSEYEGFVYECVGLNRQSKVVKDAKSFAKMANLIQMDRSGVETPSWFSENKKEIYKLYERTFSFIMGVNDYHDKKILQLKQGVLMKTILDLLKNRWTEWQSSHKIAKRKFIAYSVQEWLIMAFMEALGCAKEALNGSIPSNNALLMIELSDDDDEAFVQVLYIDKTMNSLKDITKAVRLCDRSPCPLAKFLQCCDDYTVEDPKIVCG</sequence>
<name>A0A158QQR9_HAEPC</name>
<dbReference type="InterPro" id="IPR000560">
    <property type="entry name" value="His_Pase_clade-2"/>
</dbReference>
<evidence type="ECO:0000256" key="6">
    <source>
        <dbReference type="ARBA" id="ARBA00023157"/>
    </source>
</evidence>
<dbReference type="AlphaFoldDB" id="A0A158QQR9"/>
<feature type="transmembrane region" description="Helical" evidence="9">
    <location>
        <begin position="52"/>
        <end position="77"/>
    </location>
</feature>
<protein>
    <recommendedName>
        <fullName evidence="3">acid phosphatase</fullName>
        <ecNumber evidence="3">3.1.3.2</ecNumber>
    </recommendedName>
</protein>
<evidence type="ECO:0000256" key="7">
    <source>
        <dbReference type="ARBA" id="ARBA00023180"/>
    </source>
</evidence>
<dbReference type="EMBL" id="UZAF01019063">
    <property type="protein sequence ID" value="VDO57335.1"/>
    <property type="molecule type" value="Genomic_DNA"/>
</dbReference>
<keyword evidence="9" id="KW-1133">Transmembrane helix</keyword>
<dbReference type="WBParaSite" id="HPLM_0001564801-mRNA-1">
    <property type="protein sequence ID" value="HPLM_0001564801-mRNA-1"/>
    <property type="gene ID" value="HPLM_0001564801"/>
</dbReference>
<dbReference type="InterPro" id="IPR050645">
    <property type="entry name" value="Histidine_acid_phosphatase"/>
</dbReference>
<dbReference type="SUPFAM" id="SSF53254">
    <property type="entry name" value="Phosphoglycerate mutase-like"/>
    <property type="match status" value="1"/>
</dbReference>
<dbReference type="PANTHER" id="PTHR11567">
    <property type="entry name" value="ACID PHOSPHATASE-RELATED"/>
    <property type="match status" value="1"/>
</dbReference>
<comment type="similarity">
    <text evidence="2">Belongs to the histidine acid phosphatase family.</text>
</comment>
<evidence type="ECO:0000313" key="12">
    <source>
        <dbReference type="WBParaSite" id="HPLM_0001564801-mRNA-1"/>
    </source>
</evidence>
<keyword evidence="6" id="KW-1015">Disulfide bond</keyword>
<gene>
    <name evidence="10" type="ORF">HPLM_LOCUS15640</name>
</gene>
<dbReference type="InterPro" id="IPR029033">
    <property type="entry name" value="His_PPase_superfam"/>
</dbReference>